<gene>
    <name evidence="8" type="ORF">H8K32_01105</name>
</gene>
<evidence type="ECO:0000256" key="2">
    <source>
        <dbReference type="ARBA" id="ARBA00016013"/>
    </source>
</evidence>
<dbReference type="InterPro" id="IPR025965">
    <property type="entry name" value="FlgD/Vpr_Ig-like"/>
</dbReference>
<keyword evidence="8" id="KW-0282">Flagellum</keyword>
<feature type="domain" description="FlgD Tudor-like" evidence="7">
    <location>
        <begin position="87"/>
        <end position="227"/>
    </location>
</feature>
<dbReference type="InterPro" id="IPR025963">
    <property type="entry name" value="FLgD_Tudor"/>
</dbReference>
<reference evidence="8" key="1">
    <citation type="submission" date="2020-08" db="EMBL/GenBank/DDBJ databases">
        <title>Novel species isolated from subtropical streams in China.</title>
        <authorList>
            <person name="Lu H."/>
        </authorList>
    </citation>
    <scope>NUCLEOTIDE SEQUENCE</scope>
    <source>
        <strain evidence="8">KACC 12607</strain>
    </source>
</reference>
<feature type="domain" description="FlgD/Vpr Ig-like" evidence="6">
    <location>
        <begin position="116"/>
        <end position="188"/>
    </location>
</feature>
<dbReference type="Gene3D" id="2.30.30.910">
    <property type="match status" value="1"/>
</dbReference>
<evidence type="ECO:0000256" key="4">
    <source>
        <dbReference type="ARBA" id="ARBA00024746"/>
    </source>
</evidence>
<evidence type="ECO:0000259" key="6">
    <source>
        <dbReference type="Pfam" id="PF13860"/>
    </source>
</evidence>
<evidence type="ECO:0000256" key="5">
    <source>
        <dbReference type="RuleBase" id="RU362076"/>
    </source>
</evidence>
<protein>
    <recommendedName>
        <fullName evidence="2 5">Basal-body rod modification protein FlgD</fullName>
    </recommendedName>
</protein>
<evidence type="ECO:0000313" key="9">
    <source>
        <dbReference type="Proteomes" id="UP000634011"/>
    </source>
</evidence>
<organism evidence="8 9">
    <name type="scientific">Undibacterium jejuense</name>
    <dbReference type="NCBI Taxonomy" id="1344949"/>
    <lineage>
        <taxon>Bacteria</taxon>
        <taxon>Pseudomonadati</taxon>
        <taxon>Pseudomonadota</taxon>
        <taxon>Betaproteobacteria</taxon>
        <taxon>Burkholderiales</taxon>
        <taxon>Oxalobacteraceae</taxon>
        <taxon>Undibacterium</taxon>
    </lineage>
</organism>
<comment type="similarity">
    <text evidence="1 5">Belongs to the FlgD family.</text>
</comment>
<dbReference type="RefSeq" id="WP_186910612.1">
    <property type="nucleotide sequence ID" value="NZ_JACOFV010000001.1"/>
</dbReference>
<dbReference type="EMBL" id="JACOFV010000001">
    <property type="protein sequence ID" value="MBC3860679.1"/>
    <property type="molecule type" value="Genomic_DNA"/>
</dbReference>
<dbReference type="InterPro" id="IPR005648">
    <property type="entry name" value="FlgD"/>
</dbReference>
<evidence type="ECO:0000256" key="3">
    <source>
        <dbReference type="ARBA" id="ARBA00022795"/>
    </source>
</evidence>
<evidence type="ECO:0000313" key="8">
    <source>
        <dbReference type="EMBL" id="MBC3860679.1"/>
    </source>
</evidence>
<sequence>MSTIQTNTVDPSLLATMNGAKAQANSIQTAQNQFMTLLTTQLKNQDPLNPMDNAQVTSQLAQLSTVTGINQVNASINAMNANFQAGQSLQAANMIGHGVLVPGNSIELTKTTNAAGASTTAGAYGLNLPQNISGGTVTITNAAGAVVKTINLGQMSQGVQTLSWDGSTDAGGVAPEGKYSYSVKASSGASAVTPTNLEFGMVSSVSAGAQGVSLNLANLGSVAMNSVVQIF</sequence>
<evidence type="ECO:0000259" key="7">
    <source>
        <dbReference type="Pfam" id="PF13861"/>
    </source>
</evidence>
<evidence type="ECO:0000256" key="1">
    <source>
        <dbReference type="ARBA" id="ARBA00010577"/>
    </source>
</evidence>
<keyword evidence="3 5" id="KW-1005">Bacterial flagellum biogenesis</keyword>
<proteinExistence type="inferred from homology"/>
<dbReference type="Pfam" id="PF03963">
    <property type="entry name" value="FlgD"/>
    <property type="match status" value="1"/>
</dbReference>
<name>A0A923HBM4_9BURK</name>
<comment type="function">
    <text evidence="4 5">Required for flagellar hook formation. May act as a scaffolding protein.</text>
</comment>
<dbReference type="Pfam" id="PF13860">
    <property type="entry name" value="FlgD_ig"/>
    <property type="match status" value="1"/>
</dbReference>
<accession>A0A923HBM4</accession>
<keyword evidence="8" id="KW-0966">Cell projection</keyword>
<keyword evidence="9" id="KW-1185">Reference proteome</keyword>
<comment type="caution">
    <text evidence="8">The sequence shown here is derived from an EMBL/GenBank/DDBJ whole genome shotgun (WGS) entry which is preliminary data.</text>
</comment>
<dbReference type="Proteomes" id="UP000634011">
    <property type="component" value="Unassembled WGS sequence"/>
</dbReference>
<dbReference type="Gene3D" id="2.60.40.4070">
    <property type="match status" value="1"/>
</dbReference>
<dbReference type="Pfam" id="PF13861">
    <property type="entry name" value="FLgD_tudor"/>
    <property type="match status" value="1"/>
</dbReference>
<dbReference type="GO" id="GO:0044781">
    <property type="term" value="P:bacterial-type flagellum organization"/>
    <property type="evidence" value="ECO:0007669"/>
    <property type="project" value="UniProtKB-UniRule"/>
</dbReference>
<keyword evidence="8" id="KW-0969">Cilium</keyword>
<dbReference type="AlphaFoldDB" id="A0A923HBM4"/>